<proteinExistence type="predicted"/>
<reference evidence="2 3" key="1">
    <citation type="submission" date="2016-10" db="EMBL/GenBank/DDBJ databases">
        <authorList>
            <person name="de Groot N.N."/>
        </authorList>
    </citation>
    <scope>NUCLEOTIDE SEQUENCE [LARGE SCALE GENOMIC DNA]</scope>
    <source>
        <strain evidence="2 3">CGMCC 1.8894</strain>
    </source>
</reference>
<evidence type="ECO:0008006" key="4">
    <source>
        <dbReference type="Google" id="ProtNLM"/>
    </source>
</evidence>
<name>A0A1H2XSA4_9RHOB</name>
<evidence type="ECO:0000313" key="3">
    <source>
        <dbReference type="Proteomes" id="UP000198539"/>
    </source>
</evidence>
<dbReference type="EMBL" id="FNOM01000004">
    <property type="protein sequence ID" value="SDW95691.1"/>
    <property type="molecule type" value="Genomic_DNA"/>
</dbReference>
<dbReference type="AlphaFoldDB" id="A0A1H2XSA4"/>
<dbReference type="STRING" id="564137.SAMN04488238_104296"/>
<accession>A0A1H2XSA4</accession>
<dbReference type="RefSeq" id="WP_256327039.1">
    <property type="nucleotide sequence ID" value="NZ_FNOM01000004.1"/>
</dbReference>
<sequence length="155" mass="17367">MCDILPRKARAMLHRRHMITLTLAALAAPAKAQPYLAEGGVALRGYDPVAYFTHAEPRRGDPAISAQWGGATWHFTDIASRDSFLAAPDRFAPQYGGYCAWAAAQNYLAPVDPTQWQIVDGRLYLNASARIQRRWQRDIPGHIRRADANWADLRP</sequence>
<feature type="chain" id="PRO_5011450519" description="YHS domain-containing protein" evidence="1">
    <location>
        <begin position="33"/>
        <end position="155"/>
    </location>
</feature>
<feature type="signal peptide" evidence="1">
    <location>
        <begin position="1"/>
        <end position="32"/>
    </location>
</feature>
<dbReference type="Proteomes" id="UP000198539">
    <property type="component" value="Unassembled WGS sequence"/>
</dbReference>
<evidence type="ECO:0000256" key="1">
    <source>
        <dbReference type="SAM" id="SignalP"/>
    </source>
</evidence>
<keyword evidence="1" id="KW-0732">Signal</keyword>
<dbReference type="NCBIfam" id="NF041384">
    <property type="entry name" value="YHS_seleno_dom"/>
    <property type="match status" value="1"/>
</dbReference>
<evidence type="ECO:0000313" key="2">
    <source>
        <dbReference type="EMBL" id="SDW95691.1"/>
    </source>
</evidence>
<protein>
    <recommendedName>
        <fullName evidence="4">YHS domain-containing protein</fullName>
    </recommendedName>
</protein>
<gene>
    <name evidence="2" type="ORF">SAMN04488238_104296</name>
</gene>
<organism evidence="2 3">
    <name type="scientific">Roseicitreum antarcticum</name>
    <dbReference type="NCBI Taxonomy" id="564137"/>
    <lineage>
        <taxon>Bacteria</taxon>
        <taxon>Pseudomonadati</taxon>
        <taxon>Pseudomonadota</taxon>
        <taxon>Alphaproteobacteria</taxon>
        <taxon>Rhodobacterales</taxon>
        <taxon>Paracoccaceae</taxon>
        <taxon>Roseicitreum</taxon>
    </lineage>
</organism>
<keyword evidence="3" id="KW-1185">Reference proteome</keyword>